<dbReference type="AlphaFoldDB" id="A0A8S9GH24"/>
<name>A0A8S9GH24_BRACR</name>
<comment type="caution">
    <text evidence="1">The sequence shown here is derived from an EMBL/GenBank/DDBJ whole genome shotgun (WGS) entry which is preliminary data.</text>
</comment>
<gene>
    <name evidence="1" type="ORF">F2Q70_00020703</name>
</gene>
<organism evidence="1">
    <name type="scientific">Brassica cretica</name>
    <name type="common">Mustard</name>
    <dbReference type="NCBI Taxonomy" id="69181"/>
    <lineage>
        <taxon>Eukaryota</taxon>
        <taxon>Viridiplantae</taxon>
        <taxon>Streptophyta</taxon>
        <taxon>Embryophyta</taxon>
        <taxon>Tracheophyta</taxon>
        <taxon>Spermatophyta</taxon>
        <taxon>Magnoliopsida</taxon>
        <taxon>eudicotyledons</taxon>
        <taxon>Gunneridae</taxon>
        <taxon>Pentapetalae</taxon>
        <taxon>rosids</taxon>
        <taxon>malvids</taxon>
        <taxon>Brassicales</taxon>
        <taxon>Brassicaceae</taxon>
        <taxon>Brassiceae</taxon>
        <taxon>Brassica</taxon>
    </lineage>
</organism>
<dbReference type="EMBL" id="QGKY02001925">
    <property type="protein sequence ID" value="KAF2544729.1"/>
    <property type="molecule type" value="Genomic_DNA"/>
</dbReference>
<sequence>MVHDLEEVRPPGVKACKAAKCKKHGNEAAFDQLQSMLIVKENISKLKLFDHLLAQKDTLSDIEVSLKNKLVSEML</sequence>
<protein>
    <submittedName>
        <fullName evidence="1">Uncharacterized protein</fullName>
    </submittedName>
</protein>
<accession>A0A8S9GH24</accession>
<evidence type="ECO:0000313" key="1">
    <source>
        <dbReference type="EMBL" id="KAF2544729.1"/>
    </source>
</evidence>
<proteinExistence type="predicted"/>
<reference evidence="1" key="1">
    <citation type="submission" date="2019-12" db="EMBL/GenBank/DDBJ databases">
        <title>Genome sequencing and annotation of Brassica cretica.</title>
        <authorList>
            <person name="Studholme D.J."/>
            <person name="Sarris P.F."/>
        </authorList>
    </citation>
    <scope>NUCLEOTIDE SEQUENCE</scope>
    <source>
        <strain evidence="1">PFS-102/07</strain>
        <tissue evidence="1">Leaf</tissue>
    </source>
</reference>